<keyword evidence="2" id="KW-0472">Membrane</keyword>
<reference evidence="5" key="3">
    <citation type="submission" date="2020-02" db="EMBL/GenBank/DDBJ databases">
        <authorList>
            <person name="Matsumoto Y."/>
            <person name="Kinjo T."/>
            <person name="Motooka D."/>
            <person name="Nabeya D."/>
            <person name="Jung N."/>
            <person name="Uechi K."/>
            <person name="Horii T."/>
            <person name="Iida T."/>
            <person name="Fujita J."/>
            <person name="Nakamura S."/>
        </authorList>
    </citation>
    <scope>NUCLEOTIDE SEQUENCE</scope>
    <source>
        <strain evidence="5">JCM 18113</strain>
    </source>
</reference>
<dbReference type="InterPro" id="IPR024516">
    <property type="entry name" value="Mce_C"/>
</dbReference>
<dbReference type="GO" id="GO:0005576">
    <property type="term" value="C:extracellular region"/>
    <property type="evidence" value="ECO:0007669"/>
    <property type="project" value="TreeGrafter"/>
</dbReference>
<dbReference type="GO" id="GO:0051701">
    <property type="term" value="P:biological process involved in interaction with host"/>
    <property type="evidence" value="ECO:0007669"/>
    <property type="project" value="TreeGrafter"/>
</dbReference>
<evidence type="ECO:0000256" key="1">
    <source>
        <dbReference type="SAM" id="MobiDB-lite"/>
    </source>
</evidence>
<organism evidence="6 7">
    <name type="scientific">Mycobacterium mantenii</name>
    <dbReference type="NCBI Taxonomy" id="560555"/>
    <lineage>
        <taxon>Bacteria</taxon>
        <taxon>Bacillati</taxon>
        <taxon>Actinomycetota</taxon>
        <taxon>Actinomycetes</taxon>
        <taxon>Mycobacteriales</taxon>
        <taxon>Mycobacteriaceae</taxon>
        <taxon>Mycobacterium</taxon>
        <taxon>Mycobacterium avium complex (MAC)</taxon>
    </lineage>
</organism>
<feature type="domain" description="Mce/MlaD" evidence="3">
    <location>
        <begin position="42"/>
        <end position="116"/>
    </location>
</feature>
<feature type="region of interest" description="Disordered" evidence="1">
    <location>
        <begin position="394"/>
        <end position="490"/>
    </location>
</feature>
<feature type="compositionally biased region" description="Pro residues" evidence="1">
    <location>
        <begin position="435"/>
        <end position="455"/>
    </location>
</feature>
<dbReference type="InterPro" id="IPR003399">
    <property type="entry name" value="Mce/MlaD"/>
</dbReference>
<keyword evidence="2" id="KW-0812">Transmembrane</keyword>
<name>A0A1X0FFA8_MYCNT</name>
<dbReference type="PANTHER" id="PTHR33371">
    <property type="entry name" value="INTERMEMBRANE PHOSPHOLIPID TRANSPORT SYSTEM BINDING PROTEIN MLAD-RELATED"/>
    <property type="match status" value="1"/>
</dbReference>
<dbReference type="STRING" id="560555.BST30_23160"/>
<dbReference type="AlphaFoldDB" id="A0A1X0FFA8"/>
<dbReference type="Proteomes" id="UP000465812">
    <property type="component" value="Chromosome"/>
</dbReference>
<evidence type="ECO:0000259" key="4">
    <source>
        <dbReference type="Pfam" id="PF11887"/>
    </source>
</evidence>
<evidence type="ECO:0000256" key="2">
    <source>
        <dbReference type="SAM" id="Phobius"/>
    </source>
</evidence>
<dbReference type="EMBL" id="AP022590">
    <property type="protein sequence ID" value="BBY39987.1"/>
    <property type="molecule type" value="Genomic_DNA"/>
</dbReference>
<dbReference type="InterPro" id="IPR005693">
    <property type="entry name" value="Mce"/>
</dbReference>
<protein>
    <submittedName>
        <fullName evidence="6">MCE-family protein MCE3A</fullName>
    </submittedName>
    <submittedName>
        <fullName evidence="5">Virulence factor</fullName>
    </submittedName>
</protein>
<evidence type="ECO:0000313" key="6">
    <source>
        <dbReference type="EMBL" id="ORB00229.1"/>
    </source>
</evidence>
<dbReference type="RefSeq" id="WP_083098555.1">
    <property type="nucleotide sequence ID" value="NZ_AP022590.1"/>
</dbReference>
<evidence type="ECO:0000313" key="8">
    <source>
        <dbReference type="Proteomes" id="UP000465812"/>
    </source>
</evidence>
<dbReference type="EMBL" id="MVHW01000035">
    <property type="protein sequence ID" value="ORB00229.1"/>
    <property type="molecule type" value="Genomic_DNA"/>
</dbReference>
<evidence type="ECO:0000313" key="7">
    <source>
        <dbReference type="Proteomes" id="UP000192760"/>
    </source>
</evidence>
<accession>A0A1X0FFA8</accession>
<feature type="compositionally biased region" description="Pro residues" evidence="1">
    <location>
        <begin position="478"/>
        <end position="490"/>
    </location>
</feature>
<feature type="compositionally biased region" description="Pro residues" evidence="1">
    <location>
        <begin position="397"/>
        <end position="422"/>
    </location>
</feature>
<dbReference type="Pfam" id="PF02470">
    <property type="entry name" value="MlaD"/>
    <property type="match status" value="1"/>
</dbReference>
<reference evidence="5 8" key="2">
    <citation type="journal article" date="2019" name="Emerg. Microbes Infect.">
        <title>Comprehensive subspecies identification of 175 nontuberculous mycobacteria species based on 7547 genomic profiles.</title>
        <authorList>
            <person name="Matsumoto Y."/>
            <person name="Kinjo T."/>
            <person name="Motooka D."/>
            <person name="Nabeya D."/>
            <person name="Jung N."/>
            <person name="Uechi K."/>
            <person name="Horii T."/>
            <person name="Iida T."/>
            <person name="Fujita J."/>
            <person name="Nakamura S."/>
        </authorList>
    </citation>
    <scope>NUCLEOTIDE SEQUENCE [LARGE SCALE GENOMIC DNA]</scope>
    <source>
        <strain evidence="5 8">JCM 18113</strain>
    </source>
</reference>
<gene>
    <name evidence="6" type="ORF">BST30_23160</name>
    <name evidence="5" type="ORF">MMAN_41210</name>
</gene>
<dbReference type="NCBIfam" id="TIGR00996">
    <property type="entry name" value="Mtu_fam_mce"/>
    <property type="match status" value="1"/>
</dbReference>
<feature type="transmembrane region" description="Helical" evidence="2">
    <location>
        <begin position="12"/>
        <end position="34"/>
    </location>
</feature>
<sequence length="490" mass="51461">MTRKRREAGLHPALWTVILLAFIIGAFVLTLGAFNRDFRPYARVTLTSDRSGLVMEPGAKVKLRGVQVGRVASIQEGDPVKLQLELYPEQLKYIPSNVGAEITATTAFGAKYVDLLTPTDPSPKRLTAGAVVESRNVTTEVNTVFQNLVAVLNKVDVAKLNAVLTALAEGFRGKGPAIGEATTDFNQVLTEINPRSETIRADFHALKGFSDTYAAAARDIVTVLDAASTTSSTITNNAKQLDSLLLDLTGLSRSGVNLLGPNKDNLVHGINLLESTTSLLMKYNPELTCLLVGGKNVVDFGFLDVAGGRNGFSVILDAGLLLGDDTYSFPENLPINGIKGGPGGQPGCGSLPDVSKNFPQRYLVTNSGWGTGMDVRPNPGIGFPGYVDYFPVTRGTPKPPSLRHPGGPAPGPIPYPGAPPYGAPMYAPDGTPLYPGLPPAPPPGRPRETGPPPAGSEPFLPATPGGPQPTCGVVTVPCEPPPPPPFAPAP</sequence>
<reference evidence="6 7" key="1">
    <citation type="submission" date="2017-02" db="EMBL/GenBank/DDBJ databases">
        <title>The new phylogeny of genus Mycobacterium.</title>
        <authorList>
            <person name="Tortoli E."/>
            <person name="Trovato A."/>
            <person name="Cirillo D.M."/>
        </authorList>
    </citation>
    <scope>NUCLEOTIDE SEQUENCE [LARGE SCALE GENOMIC DNA]</scope>
    <source>
        <strain evidence="6 7">DSM 45255</strain>
    </source>
</reference>
<keyword evidence="8" id="KW-1185">Reference proteome</keyword>
<dbReference type="Pfam" id="PF11887">
    <property type="entry name" value="Mce4_CUP1"/>
    <property type="match status" value="1"/>
</dbReference>
<dbReference type="InterPro" id="IPR052336">
    <property type="entry name" value="MlaD_Phospholipid_Transporter"/>
</dbReference>
<evidence type="ECO:0000313" key="5">
    <source>
        <dbReference type="EMBL" id="BBY39987.1"/>
    </source>
</evidence>
<dbReference type="PANTHER" id="PTHR33371:SF19">
    <property type="entry name" value="MCE-FAMILY PROTEIN MCE4A"/>
    <property type="match status" value="1"/>
</dbReference>
<feature type="domain" description="Mammalian cell entry C-terminal" evidence="4">
    <location>
        <begin position="122"/>
        <end position="342"/>
    </location>
</feature>
<proteinExistence type="predicted"/>
<evidence type="ECO:0000259" key="3">
    <source>
        <dbReference type="Pfam" id="PF02470"/>
    </source>
</evidence>
<dbReference type="Proteomes" id="UP000192760">
    <property type="component" value="Unassembled WGS sequence"/>
</dbReference>
<keyword evidence="2" id="KW-1133">Transmembrane helix</keyword>
<feature type="compositionally biased region" description="Low complexity" evidence="1">
    <location>
        <begin position="423"/>
        <end position="434"/>
    </location>
</feature>